<dbReference type="GO" id="GO:0003677">
    <property type="term" value="F:DNA binding"/>
    <property type="evidence" value="ECO:0007669"/>
    <property type="project" value="UniProtKB-KW"/>
</dbReference>
<dbReference type="InterPro" id="IPR001387">
    <property type="entry name" value="Cro/C1-type_HTH"/>
</dbReference>
<protein>
    <submittedName>
        <fullName evidence="5">Helix-turn-helix domain-containing protein</fullName>
    </submittedName>
</protein>
<dbReference type="Gene3D" id="1.10.260.40">
    <property type="entry name" value="lambda repressor-like DNA-binding domains"/>
    <property type="match status" value="1"/>
</dbReference>
<dbReference type="Pfam" id="PF01381">
    <property type="entry name" value="HTH_3"/>
    <property type="match status" value="1"/>
</dbReference>
<keyword evidence="1" id="KW-0805">Transcription regulation</keyword>
<keyword evidence="2" id="KW-0238">DNA-binding</keyword>
<dbReference type="PANTHER" id="PTHR46797">
    <property type="entry name" value="HTH-TYPE TRANSCRIPTIONAL REGULATOR"/>
    <property type="match status" value="1"/>
</dbReference>
<dbReference type="PANTHER" id="PTHR46797:SF23">
    <property type="entry name" value="HTH-TYPE TRANSCRIPTIONAL REGULATOR SUTR"/>
    <property type="match status" value="1"/>
</dbReference>
<evidence type="ECO:0000313" key="5">
    <source>
        <dbReference type="EMBL" id="MXO55298.1"/>
    </source>
</evidence>
<dbReference type="Proteomes" id="UP000468943">
    <property type="component" value="Unassembled WGS sequence"/>
</dbReference>
<dbReference type="AlphaFoldDB" id="A0A6I4SIT9"/>
<dbReference type="CDD" id="cd00093">
    <property type="entry name" value="HTH_XRE"/>
    <property type="match status" value="1"/>
</dbReference>
<keyword evidence="3" id="KW-0804">Transcription</keyword>
<evidence type="ECO:0000313" key="6">
    <source>
        <dbReference type="Proteomes" id="UP000468943"/>
    </source>
</evidence>
<accession>A0A6I4SIT9</accession>
<evidence type="ECO:0000256" key="3">
    <source>
        <dbReference type="ARBA" id="ARBA00023163"/>
    </source>
</evidence>
<dbReference type="EMBL" id="WTYS01000001">
    <property type="protein sequence ID" value="MXO55298.1"/>
    <property type="molecule type" value="Genomic_DNA"/>
</dbReference>
<dbReference type="PROSITE" id="PS50943">
    <property type="entry name" value="HTH_CROC1"/>
    <property type="match status" value="1"/>
</dbReference>
<dbReference type="OrthoDB" id="9815697at2"/>
<organism evidence="5 6">
    <name type="scientific">Pontixanthobacter gangjinensis</name>
    <dbReference type="NCBI Taxonomy" id="1028742"/>
    <lineage>
        <taxon>Bacteria</taxon>
        <taxon>Pseudomonadati</taxon>
        <taxon>Pseudomonadota</taxon>
        <taxon>Alphaproteobacteria</taxon>
        <taxon>Sphingomonadales</taxon>
        <taxon>Erythrobacteraceae</taxon>
        <taxon>Pontixanthobacter</taxon>
    </lineage>
</organism>
<name>A0A6I4SIT9_9SPHN</name>
<evidence type="ECO:0000256" key="2">
    <source>
        <dbReference type="ARBA" id="ARBA00023125"/>
    </source>
</evidence>
<gene>
    <name evidence="5" type="ORF">GRI36_00230</name>
</gene>
<dbReference type="SMART" id="SM00530">
    <property type="entry name" value="HTH_XRE"/>
    <property type="match status" value="1"/>
</dbReference>
<feature type="domain" description="HTH cro/C1-type" evidence="4">
    <location>
        <begin position="11"/>
        <end position="65"/>
    </location>
</feature>
<dbReference type="RefSeq" id="WP_160596639.1">
    <property type="nucleotide sequence ID" value="NZ_WTYS01000001.1"/>
</dbReference>
<reference evidence="5 6" key="1">
    <citation type="submission" date="2019-12" db="EMBL/GenBank/DDBJ databases">
        <title>Genomic-based taxomic classification of the family Erythrobacteraceae.</title>
        <authorList>
            <person name="Xu L."/>
        </authorList>
    </citation>
    <scope>NUCLEOTIDE SEQUENCE [LARGE SCALE GENOMIC DNA]</scope>
    <source>
        <strain evidence="5 6">JCM 17802</strain>
    </source>
</reference>
<comment type="caution">
    <text evidence="5">The sequence shown here is derived from an EMBL/GenBank/DDBJ whole genome shotgun (WGS) entry which is preliminary data.</text>
</comment>
<sequence length="76" mass="8716">MKLRDNLAANLKRIRREREMSQDDFAALVDVHRTYINHLEHSKRSPTIDVIERIAGNLGITATDLLEEPPSKPPQL</sequence>
<evidence type="ECO:0000259" key="4">
    <source>
        <dbReference type="PROSITE" id="PS50943"/>
    </source>
</evidence>
<dbReference type="InterPro" id="IPR050807">
    <property type="entry name" value="TransReg_Diox_bact_type"/>
</dbReference>
<dbReference type="GO" id="GO:0005829">
    <property type="term" value="C:cytosol"/>
    <property type="evidence" value="ECO:0007669"/>
    <property type="project" value="TreeGrafter"/>
</dbReference>
<evidence type="ECO:0000256" key="1">
    <source>
        <dbReference type="ARBA" id="ARBA00023015"/>
    </source>
</evidence>
<dbReference type="GO" id="GO:0003700">
    <property type="term" value="F:DNA-binding transcription factor activity"/>
    <property type="evidence" value="ECO:0007669"/>
    <property type="project" value="TreeGrafter"/>
</dbReference>
<keyword evidence="6" id="KW-1185">Reference proteome</keyword>
<proteinExistence type="predicted"/>
<dbReference type="InterPro" id="IPR010982">
    <property type="entry name" value="Lambda_DNA-bd_dom_sf"/>
</dbReference>
<dbReference type="SUPFAM" id="SSF47413">
    <property type="entry name" value="lambda repressor-like DNA-binding domains"/>
    <property type="match status" value="1"/>
</dbReference>